<comment type="caution">
    <text evidence="4">The sequence shown here is derived from an EMBL/GenBank/DDBJ whole genome shotgun (WGS) entry which is preliminary data.</text>
</comment>
<dbReference type="InterPro" id="IPR023365">
    <property type="entry name" value="Sortase_dom-sf"/>
</dbReference>
<dbReference type="STRING" id="35760.BCHO_1469"/>
<dbReference type="NCBIfam" id="TIGR01076">
    <property type="entry name" value="sortase_fam"/>
    <property type="match status" value="1"/>
</dbReference>
<dbReference type="Gene3D" id="2.40.260.10">
    <property type="entry name" value="Sortase"/>
    <property type="match status" value="1"/>
</dbReference>
<keyword evidence="3" id="KW-1133">Transmembrane helix</keyword>
<proteinExistence type="predicted"/>
<feature type="active site" description="Acyl-thioester intermediate" evidence="2">
    <location>
        <position position="252"/>
    </location>
</feature>
<dbReference type="SUPFAM" id="SSF63817">
    <property type="entry name" value="Sortase"/>
    <property type="match status" value="1"/>
</dbReference>
<keyword evidence="3" id="KW-0812">Transmembrane</keyword>
<name>A0A087AC59_9BIFI</name>
<dbReference type="InterPro" id="IPR005754">
    <property type="entry name" value="Sortase"/>
</dbReference>
<dbReference type="eggNOG" id="COG3764">
    <property type="taxonomic scope" value="Bacteria"/>
</dbReference>
<evidence type="ECO:0000256" key="1">
    <source>
        <dbReference type="ARBA" id="ARBA00022801"/>
    </source>
</evidence>
<feature type="transmembrane region" description="Helical" evidence="3">
    <location>
        <begin position="286"/>
        <end position="306"/>
    </location>
</feature>
<dbReference type="NCBIfam" id="NF033745">
    <property type="entry name" value="class_C_sortase"/>
    <property type="match status" value="1"/>
</dbReference>
<dbReference type="CDD" id="cd05827">
    <property type="entry name" value="Sortase_C"/>
    <property type="match status" value="1"/>
</dbReference>
<accession>A0A087AC59</accession>
<dbReference type="EMBL" id="JGYU01000010">
    <property type="protein sequence ID" value="KFI56359.1"/>
    <property type="molecule type" value="Genomic_DNA"/>
</dbReference>
<dbReference type="InterPro" id="IPR042002">
    <property type="entry name" value="Sortase_C"/>
</dbReference>
<dbReference type="GO" id="GO:0016787">
    <property type="term" value="F:hydrolase activity"/>
    <property type="evidence" value="ECO:0007669"/>
    <property type="project" value="UniProtKB-KW"/>
</dbReference>
<gene>
    <name evidence="4" type="ORF">BCHO_1469</name>
</gene>
<feature type="transmembrane region" description="Helical" evidence="3">
    <location>
        <begin position="30"/>
        <end position="53"/>
    </location>
</feature>
<evidence type="ECO:0000313" key="4">
    <source>
        <dbReference type="EMBL" id="KFI56359.1"/>
    </source>
</evidence>
<organism evidence="4 5">
    <name type="scientific">Bifidobacterium choerinum</name>
    <dbReference type="NCBI Taxonomy" id="35760"/>
    <lineage>
        <taxon>Bacteria</taxon>
        <taxon>Bacillati</taxon>
        <taxon>Actinomycetota</taxon>
        <taxon>Actinomycetes</taxon>
        <taxon>Bifidobacteriales</taxon>
        <taxon>Bifidobacteriaceae</taxon>
        <taxon>Bifidobacterium</taxon>
    </lineage>
</organism>
<dbReference type="Proteomes" id="UP000028995">
    <property type="component" value="Unassembled WGS sequence"/>
</dbReference>
<dbReference type="Pfam" id="PF04203">
    <property type="entry name" value="Sortase"/>
    <property type="match status" value="1"/>
</dbReference>
<evidence type="ECO:0000256" key="2">
    <source>
        <dbReference type="PIRSR" id="PIRSR605754-1"/>
    </source>
</evidence>
<feature type="active site" description="Acyl-thioester intermediate" evidence="2">
    <location>
        <position position="184"/>
    </location>
</feature>
<dbReference type="AlphaFoldDB" id="A0A087AC59"/>
<keyword evidence="3" id="KW-0472">Membrane</keyword>
<keyword evidence="5" id="KW-1185">Reference proteome</keyword>
<sequence length="326" mass="35481">MGRRERYCSARHGALFAPRIRRDLDRRDPVTAAFAIAGWACYIIAALLLAWVVGALVHNDMLAREAAANIASAPATWPDESRQGAYKRAQRYNAVLGTRFNGRIPADAENEEGVAVETLDMDYRHTLNVDGRGGMARLLIPKISVDIPVYHTTLDDVLDEGAGHIYGTAMPIGDDHTYSVLAAHSGGVQGMLFTRLGELCKGGVFYMDVLGGEQGYRVSDIRTIRPEQMESTLRELRSRYRDGPATITLVTCTPLGVNSHRLLVTGVREPIPAKIAPASTQKDGRLIAAAVAVVVFLVLLVAAIVFSRLRAKRRKVTAQKSATSST</sequence>
<evidence type="ECO:0000313" key="5">
    <source>
        <dbReference type="Proteomes" id="UP000028995"/>
    </source>
</evidence>
<protein>
    <submittedName>
        <fullName evidence="4">Sortase family protein</fullName>
    </submittedName>
</protein>
<evidence type="ECO:0000256" key="3">
    <source>
        <dbReference type="SAM" id="Phobius"/>
    </source>
</evidence>
<keyword evidence="1" id="KW-0378">Hydrolase</keyword>
<reference evidence="4 5" key="1">
    <citation type="submission" date="2014-03" db="EMBL/GenBank/DDBJ databases">
        <title>Genomics of Bifidobacteria.</title>
        <authorList>
            <person name="Ventura M."/>
            <person name="Milani C."/>
            <person name="Lugli G.A."/>
        </authorList>
    </citation>
    <scope>NUCLEOTIDE SEQUENCE [LARGE SCALE GENOMIC DNA]</scope>
    <source>
        <strain evidence="4 5">LMG 10510</strain>
    </source>
</reference>